<dbReference type="RefSeq" id="WP_021435059.1">
    <property type="nucleotide sequence ID" value="NZ_BIPF01000001.1"/>
</dbReference>
<evidence type="ECO:0000256" key="1">
    <source>
        <dbReference type="ARBA" id="ARBA00023125"/>
    </source>
</evidence>
<gene>
    <name evidence="4" type="ORF">BN1095_710039</name>
    <name evidence="3" type="ORF">BN1097_590011</name>
</gene>
<sequence>MQIKIGKVIQCLRKERNLTQEQLAKFIGVSTPAVSKWESGVSHN</sequence>
<evidence type="ECO:0000259" key="2">
    <source>
        <dbReference type="PROSITE" id="PS50943"/>
    </source>
</evidence>
<name>A0A069AZ01_CLODI</name>
<dbReference type="PANTHER" id="PTHR46558:SF11">
    <property type="entry name" value="HTH-TYPE TRANSCRIPTIONAL REGULATOR XRE"/>
    <property type="match status" value="1"/>
</dbReference>
<dbReference type="InterPro" id="IPR001387">
    <property type="entry name" value="Cro/C1-type_HTH"/>
</dbReference>
<protein>
    <submittedName>
        <fullName evidence="3">Antitoxin PezA</fullName>
    </submittedName>
</protein>
<evidence type="ECO:0000313" key="4">
    <source>
        <dbReference type="EMBL" id="CDT74801.1"/>
    </source>
</evidence>
<dbReference type="GO" id="GO:0003677">
    <property type="term" value="F:DNA binding"/>
    <property type="evidence" value="ECO:0007669"/>
    <property type="project" value="UniProtKB-KW"/>
</dbReference>
<evidence type="ECO:0000313" key="3">
    <source>
        <dbReference type="EMBL" id="CDS86759.1"/>
    </source>
</evidence>
<dbReference type="AlphaFoldDB" id="A0A069AZ01"/>
<accession>A0A069AZ01</accession>
<feature type="domain" description="HTH cro/C1-type" evidence="2">
    <location>
        <begin position="12"/>
        <end position="40"/>
    </location>
</feature>
<dbReference type="EMBL" id="LK933416">
    <property type="protein sequence ID" value="CDT74801.1"/>
    <property type="molecule type" value="Genomic_DNA"/>
</dbReference>
<dbReference type="CDD" id="cd00093">
    <property type="entry name" value="HTH_XRE"/>
    <property type="match status" value="1"/>
</dbReference>
<dbReference type="Pfam" id="PF01381">
    <property type="entry name" value="HTH_3"/>
    <property type="match status" value="1"/>
</dbReference>
<dbReference type="PROSITE" id="PS50943">
    <property type="entry name" value="HTH_CROC1"/>
    <property type="match status" value="1"/>
</dbReference>
<dbReference type="PANTHER" id="PTHR46558">
    <property type="entry name" value="TRACRIPTIONAL REGULATORY PROTEIN-RELATED-RELATED"/>
    <property type="match status" value="1"/>
</dbReference>
<organism evidence="4">
    <name type="scientific">Clostridioides difficile</name>
    <name type="common">Peptoclostridium difficile</name>
    <dbReference type="NCBI Taxonomy" id="1496"/>
    <lineage>
        <taxon>Bacteria</taxon>
        <taxon>Bacillati</taxon>
        <taxon>Bacillota</taxon>
        <taxon>Clostridia</taxon>
        <taxon>Peptostreptococcales</taxon>
        <taxon>Peptostreptococcaceae</taxon>
        <taxon>Clostridioides</taxon>
    </lineage>
</organism>
<dbReference type="Gene3D" id="1.10.260.40">
    <property type="entry name" value="lambda repressor-like DNA-binding domains"/>
    <property type="match status" value="1"/>
</dbReference>
<reference evidence="4" key="1">
    <citation type="submission" date="2014-07" db="EMBL/GenBank/DDBJ databases">
        <authorList>
            <person name="Monot Marc"/>
        </authorList>
    </citation>
    <scope>NUCLEOTIDE SEQUENCE</scope>
    <source>
        <strain evidence="4">7032989</strain>
        <strain evidence="3">7032994</strain>
    </source>
</reference>
<dbReference type="InterPro" id="IPR010982">
    <property type="entry name" value="Lambda_DNA-bd_dom_sf"/>
</dbReference>
<dbReference type="SUPFAM" id="SSF47413">
    <property type="entry name" value="lambda repressor-like DNA-binding domains"/>
    <property type="match status" value="1"/>
</dbReference>
<dbReference type="EMBL" id="LK932397">
    <property type="protein sequence ID" value="CDS86759.1"/>
    <property type="molecule type" value="Genomic_DNA"/>
</dbReference>
<proteinExistence type="predicted"/>
<keyword evidence="1" id="KW-0238">DNA-binding</keyword>